<evidence type="ECO:0000256" key="2">
    <source>
        <dbReference type="ARBA" id="ARBA00022679"/>
    </source>
</evidence>
<dbReference type="InterPro" id="IPR000719">
    <property type="entry name" value="Prot_kinase_dom"/>
</dbReference>
<proteinExistence type="predicted"/>
<keyword evidence="2" id="KW-0808">Transferase</keyword>
<evidence type="ECO:0000256" key="6">
    <source>
        <dbReference type="PROSITE-ProRule" id="PRU10141"/>
    </source>
</evidence>
<reference evidence="8 9" key="1">
    <citation type="journal article" date="2017" name="Nature">
        <title>Atmospheric trace gases support primary production in Antarctic desert surface soil.</title>
        <authorList>
            <person name="Ji M."/>
            <person name="Greening C."/>
            <person name="Vanwonterghem I."/>
            <person name="Carere C.R."/>
            <person name="Bay S.K."/>
            <person name="Steen J.A."/>
            <person name="Montgomery K."/>
            <person name="Lines T."/>
            <person name="Beardall J."/>
            <person name="van Dorst J."/>
            <person name="Snape I."/>
            <person name="Stott M.B."/>
            <person name="Hugenholtz P."/>
            <person name="Ferrari B.C."/>
        </authorList>
    </citation>
    <scope>NUCLEOTIDE SEQUENCE [LARGE SCALE GENOMIC DNA]</scope>
    <source>
        <strain evidence="8">RRmetagenome_bin12</strain>
    </source>
</reference>
<evidence type="ECO:0000313" key="9">
    <source>
        <dbReference type="Proteomes" id="UP000248724"/>
    </source>
</evidence>
<accession>A0A2W5YXR0</accession>
<keyword evidence="3 6" id="KW-0547">Nucleotide-binding</keyword>
<dbReference type="PROSITE" id="PS50011">
    <property type="entry name" value="PROTEIN_KINASE_DOM"/>
    <property type="match status" value="1"/>
</dbReference>
<dbReference type="Pfam" id="PF00069">
    <property type="entry name" value="Pkinase"/>
    <property type="match status" value="1"/>
</dbReference>
<sequence length="276" mass="29454">MKAENYEVLGTLGTGATGTVYLAREIALDREVALKELAPALALDPTFIERFRAEARIMASLDDPNCVKVWDFFEEGGRAVLVSEYVRGASLRQVLDHAGHLSPEQSLGVLKGALSGLAYAHGKGLIHRDIKPENMLADTQGVSKLADFGQALVASGPGAAGGMPAGSPAYMSPEMISGGLVDLRTDIYALGAVLFEFFTGRAPYTGDNPLAVMRKQLNDPVPDPRSLNIDLPPEVSGLVSRAMAKNPGDRQRTAEQFLDELEAAAVAGYGADWEKR</sequence>
<evidence type="ECO:0000256" key="5">
    <source>
        <dbReference type="ARBA" id="ARBA00022840"/>
    </source>
</evidence>
<evidence type="ECO:0000259" key="7">
    <source>
        <dbReference type="PROSITE" id="PS50011"/>
    </source>
</evidence>
<dbReference type="GO" id="GO:0004674">
    <property type="term" value="F:protein serine/threonine kinase activity"/>
    <property type="evidence" value="ECO:0007669"/>
    <property type="project" value="UniProtKB-KW"/>
</dbReference>
<dbReference type="Gene3D" id="3.30.200.20">
    <property type="entry name" value="Phosphorylase Kinase, domain 1"/>
    <property type="match status" value="1"/>
</dbReference>
<dbReference type="EC" id="2.7.11.1" evidence="1"/>
<feature type="non-terminal residue" evidence="8">
    <location>
        <position position="276"/>
    </location>
</feature>
<evidence type="ECO:0000256" key="4">
    <source>
        <dbReference type="ARBA" id="ARBA00022777"/>
    </source>
</evidence>
<dbReference type="EMBL" id="QHBU01000284">
    <property type="protein sequence ID" value="PZR77743.1"/>
    <property type="molecule type" value="Genomic_DNA"/>
</dbReference>
<feature type="domain" description="Protein kinase" evidence="7">
    <location>
        <begin position="6"/>
        <end position="262"/>
    </location>
</feature>
<keyword evidence="8" id="KW-0723">Serine/threonine-protein kinase</keyword>
<comment type="caution">
    <text evidence="8">The sequence shown here is derived from an EMBL/GenBank/DDBJ whole genome shotgun (WGS) entry which is preliminary data.</text>
</comment>
<organism evidence="8 9">
    <name type="scientific">Candidatus Aeolococcus gillhamiae</name>
    <dbReference type="NCBI Taxonomy" id="3127015"/>
    <lineage>
        <taxon>Bacteria</taxon>
        <taxon>Bacillati</taxon>
        <taxon>Candidatus Dormiibacterota</taxon>
        <taxon>Candidatus Dormibacteria</taxon>
        <taxon>Candidatus Aeolococcales</taxon>
        <taxon>Candidatus Aeolococcaceae</taxon>
        <taxon>Candidatus Aeolococcus</taxon>
    </lineage>
</organism>
<dbReference type="SMART" id="SM00220">
    <property type="entry name" value="S_TKc"/>
    <property type="match status" value="1"/>
</dbReference>
<evidence type="ECO:0000256" key="3">
    <source>
        <dbReference type="ARBA" id="ARBA00022741"/>
    </source>
</evidence>
<dbReference type="Proteomes" id="UP000248724">
    <property type="component" value="Unassembled WGS sequence"/>
</dbReference>
<dbReference type="PIRSF" id="PIRSF000654">
    <property type="entry name" value="Integrin-linked_kinase"/>
    <property type="match status" value="1"/>
</dbReference>
<dbReference type="SUPFAM" id="SSF56112">
    <property type="entry name" value="Protein kinase-like (PK-like)"/>
    <property type="match status" value="1"/>
</dbReference>
<dbReference type="PANTHER" id="PTHR43289:SF6">
    <property type="entry name" value="SERINE_THREONINE-PROTEIN KINASE NEKL-3"/>
    <property type="match status" value="1"/>
</dbReference>
<dbReference type="PROSITE" id="PS00107">
    <property type="entry name" value="PROTEIN_KINASE_ATP"/>
    <property type="match status" value="1"/>
</dbReference>
<dbReference type="InterPro" id="IPR011009">
    <property type="entry name" value="Kinase-like_dom_sf"/>
</dbReference>
<keyword evidence="4 8" id="KW-0418">Kinase</keyword>
<dbReference type="Gene3D" id="1.10.510.10">
    <property type="entry name" value="Transferase(Phosphotransferase) domain 1"/>
    <property type="match status" value="1"/>
</dbReference>
<evidence type="ECO:0000313" key="8">
    <source>
        <dbReference type="EMBL" id="PZR77743.1"/>
    </source>
</evidence>
<gene>
    <name evidence="8" type="ORF">DLM65_14980</name>
</gene>
<name>A0A2W5YXR0_9BACT</name>
<dbReference type="InterPro" id="IPR017441">
    <property type="entry name" value="Protein_kinase_ATP_BS"/>
</dbReference>
<evidence type="ECO:0000256" key="1">
    <source>
        <dbReference type="ARBA" id="ARBA00012513"/>
    </source>
</evidence>
<dbReference type="GO" id="GO:0005524">
    <property type="term" value="F:ATP binding"/>
    <property type="evidence" value="ECO:0007669"/>
    <property type="project" value="UniProtKB-UniRule"/>
</dbReference>
<dbReference type="AlphaFoldDB" id="A0A2W5YXR0"/>
<keyword evidence="5 6" id="KW-0067">ATP-binding</keyword>
<feature type="binding site" evidence="6">
    <location>
        <position position="35"/>
    </location>
    <ligand>
        <name>ATP</name>
        <dbReference type="ChEBI" id="CHEBI:30616"/>
    </ligand>
</feature>
<protein>
    <recommendedName>
        <fullName evidence="1">non-specific serine/threonine protein kinase</fullName>
        <ecNumber evidence="1">2.7.11.1</ecNumber>
    </recommendedName>
</protein>
<dbReference type="CDD" id="cd14014">
    <property type="entry name" value="STKc_PknB_like"/>
    <property type="match status" value="1"/>
</dbReference>
<dbReference type="PANTHER" id="PTHR43289">
    <property type="entry name" value="MITOGEN-ACTIVATED PROTEIN KINASE KINASE KINASE 20-RELATED"/>
    <property type="match status" value="1"/>
</dbReference>